<evidence type="ECO:0000313" key="1">
    <source>
        <dbReference type="EMBL" id="MFC0683225.1"/>
    </source>
</evidence>
<comment type="caution">
    <text evidence="1">The sequence shown here is derived from an EMBL/GenBank/DDBJ whole genome shotgun (WGS) entry which is preliminary data.</text>
</comment>
<accession>A0ABV6S1V6</accession>
<keyword evidence="2" id="KW-1185">Reference proteome</keyword>
<dbReference type="EMBL" id="JBHLTM010000008">
    <property type="protein sequence ID" value="MFC0683225.1"/>
    <property type="molecule type" value="Genomic_DNA"/>
</dbReference>
<dbReference type="RefSeq" id="WP_267220587.1">
    <property type="nucleotide sequence ID" value="NZ_JAPCWC010000007.1"/>
</dbReference>
<sequence length="141" mass="14389">MADIYGSAYSGTDPLHRPSGIVVDAGVRRFRNVVNLATDGGGAANNIIAADVREGVSVFEARMASSVDLSAINFTIGTDAAPTKYGIAQAGPAAGVTKVFTIPVAQLAADPLTNPERIKFFPSAALPAAGSIVVAVFASKR</sequence>
<organism evidence="1 2">
    <name type="scientific">Novosphingobium clariflavum</name>
    <dbReference type="NCBI Taxonomy" id="2029884"/>
    <lineage>
        <taxon>Bacteria</taxon>
        <taxon>Pseudomonadati</taxon>
        <taxon>Pseudomonadota</taxon>
        <taxon>Alphaproteobacteria</taxon>
        <taxon>Sphingomonadales</taxon>
        <taxon>Sphingomonadaceae</taxon>
        <taxon>Novosphingobium</taxon>
    </lineage>
</organism>
<evidence type="ECO:0000313" key="2">
    <source>
        <dbReference type="Proteomes" id="UP001589858"/>
    </source>
</evidence>
<protein>
    <submittedName>
        <fullName evidence="1">Uncharacterized protein</fullName>
    </submittedName>
</protein>
<dbReference type="Proteomes" id="UP001589858">
    <property type="component" value="Unassembled WGS sequence"/>
</dbReference>
<proteinExistence type="predicted"/>
<name>A0ABV6S1V6_9SPHN</name>
<reference evidence="1 2" key="1">
    <citation type="submission" date="2024-09" db="EMBL/GenBank/DDBJ databases">
        <authorList>
            <person name="Sun Q."/>
            <person name="Mori K."/>
        </authorList>
    </citation>
    <scope>NUCLEOTIDE SEQUENCE [LARGE SCALE GENOMIC DNA]</scope>
    <source>
        <strain evidence="1 2">CICC 11035S</strain>
    </source>
</reference>
<gene>
    <name evidence="1" type="ORF">ACFFF8_01320</name>
</gene>